<dbReference type="PANTHER" id="PTHR18964">
    <property type="entry name" value="ROK (REPRESSOR, ORF, KINASE) FAMILY"/>
    <property type="match status" value="1"/>
</dbReference>
<keyword evidence="3" id="KW-1185">Reference proteome</keyword>
<evidence type="ECO:0000313" key="3">
    <source>
        <dbReference type="Proteomes" id="UP000669179"/>
    </source>
</evidence>
<reference evidence="2" key="1">
    <citation type="submission" date="2021-03" db="EMBL/GenBank/DDBJ databases">
        <authorList>
            <person name="Kanchanasin P."/>
            <person name="Saeng-In P."/>
            <person name="Phongsopitanun W."/>
            <person name="Yuki M."/>
            <person name="Kudo T."/>
            <person name="Ohkuma M."/>
            <person name="Tanasupawat S."/>
        </authorList>
    </citation>
    <scope>NUCLEOTIDE SEQUENCE</scope>
    <source>
        <strain evidence="2">GKU 128</strain>
    </source>
</reference>
<proteinExistence type="inferred from homology"/>
<dbReference type="InterPro" id="IPR043129">
    <property type="entry name" value="ATPase_NBD"/>
</dbReference>
<gene>
    <name evidence="2" type="ORF">J4573_47935</name>
</gene>
<dbReference type="SUPFAM" id="SSF53067">
    <property type="entry name" value="Actin-like ATPase domain"/>
    <property type="match status" value="1"/>
</dbReference>
<protein>
    <submittedName>
        <fullName evidence="2">ROK family protein</fullName>
    </submittedName>
</protein>
<comment type="similarity">
    <text evidence="1">Belongs to the ROK (NagC/XylR) family.</text>
</comment>
<evidence type="ECO:0000256" key="1">
    <source>
        <dbReference type="ARBA" id="ARBA00006479"/>
    </source>
</evidence>
<dbReference type="InterPro" id="IPR000600">
    <property type="entry name" value="ROK"/>
</dbReference>
<accession>A0A939PU94</accession>
<dbReference type="RefSeq" id="WP_208263120.1">
    <property type="nucleotide sequence ID" value="NZ_JAGEOJ010000030.1"/>
</dbReference>
<dbReference type="PANTHER" id="PTHR18964:SF149">
    <property type="entry name" value="BIFUNCTIONAL UDP-N-ACETYLGLUCOSAMINE 2-EPIMERASE_N-ACETYLMANNOSAMINE KINASE"/>
    <property type="match status" value="1"/>
</dbReference>
<evidence type="ECO:0000313" key="2">
    <source>
        <dbReference type="EMBL" id="MBO2454891.1"/>
    </source>
</evidence>
<dbReference type="Proteomes" id="UP000669179">
    <property type="component" value="Unassembled WGS sequence"/>
</dbReference>
<name>A0A939PU94_9ACTN</name>
<sequence length="317" mass="32384">MSVVLGIDFGGTKIALATATESGRILRRTRLETRARDGAPTVVRRAVAAAHDLVAETGAGPLSAVGVSTFGVVRGERVVLAPNVPGWEELPLRGLLRSGLGVQVHLDNDVNAATAAEVRWGRLSGVDTGLYVNVGTGLGAGIVAGGSVLSGANGAAGEIGYVLTSPGQPAYAAGHAPLEEYVSGSGLARRGSDLIGRDVAAHELFEMRDDPEVAELLEEALDRLGMAVANLAIALDPERVVLGGGMAAETSVLPRLQALLKSAVPFPPRLEQARFAGDASLVGAIALALDARDAQDALDALDALNESQEATQEAPGA</sequence>
<dbReference type="AlphaFoldDB" id="A0A939PU94"/>
<organism evidence="2 3">
    <name type="scientific">Actinomadura barringtoniae</name>
    <dbReference type="NCBI Taxonomy" id="1427535"/>
    <lineage>
        <taxon>Bacteria</taxon>
        <taxon>Bacillati</taxon>
        <taxon>Actinomycetota</taxon>
        <taxon>Actinomycetes</taxon>
        <taxon>Streptosporangiales</taxon>
        <taxon>Thermomonosporaceae</taxon>
        <taxon>Actinomadura</taxon>
    </lineage>
</organism>
<dbReference type="Pfam" id="PF00480">
    <property type="entry name" value="ROK"/>
    <property type="match status" value="1"/>
</dbReference>
<dbReference type="Gene3D" id="3.30.420.40">
    <property type="match status" value="2"/>
</dbReference>
<comment type="caution">
    <text evidence="2">The sequence shown here is derived from an EMBL/GenBank/DDBJ whole genome shotgun (WGS) entry which is preliminary data.</text>
</comment>
<dbReference type="EMBL" id="JAGEOJ010000030">
    <property type="protein sequence ID" value="MBO2454891.1"/>
    <property type="molecule type" value="Genomic_DNA"/>
</dbReference>